<accession>A0A386ZF12</accession>
<proteinExistence type="predicted"/>
<feature type="domain" description="Outer membrane channel protein CpnT-like N-terminal" evidence="2">
    <location>
        <begin position="11"/>
        <end position="134"/>
    </location>
</feature>
<evidence type="ECO:0000256" key="1">
    <source>
        <dbReference type="SAM" id="MobiDB-lite"/>
    </source>
</evidence>
<protein>
    <recommendedName>
        <fullName evidence="2">Outer membrane channel protein CpnT-like N-terminal domain-containing protein</fullName>
    </recommendedName>
</protein>
<dbReference type="KEGG" id="nyu:D7D52_16535"/>
<keyword evidence="4" id="KW-1185">Reference proteome</keyword>
<dbReference type="InterPro" id="IPR057746">
    <property type="entry name" value="CpnT-like_N"/>
</dbReference>
<feature type="compositionally biased region" description="Low complexity" evidence="1">
    <location>
        <begin position="507"/>
        <end position="528"/>
    </location>
</feature>
<dbReference type="OrthoDB" id="2677932at2"/>
<dbReference type="CDD" id="cd22265">
    <property type="entry name" value="UDM1_RNF168"/>
    <property type="match status" value="1"/>
</dbReference>
<sequence length="601" mass="63129">MSIDIPGELAWLDWVAGSAWPEGDEDDMWGIGDDWRSAAAELRTLLPELRAAEQATIDAYPWGDGLDAMISALDRLDHGPESLEHLADLLDSVAESADGLGTEIQYTKILVLSSLAMLAAEIAAAWLFPPTAPLSESVAIATTRVAVRLLGERAVTAIARFAAKTGLAALAKFAAKHVVFGTMLGTGQDLAIQTYQVGAGHRRDIDWTRVATTAYTAAAAGAIGGPAGSAFGKAANHIHLPGGSFGNALNGATVGATSGMLGGLGAWAVGGLANGWTWDPRLLTSASAYGVLVGGTKGFRHPTTPTPPEAHRFTAPESPSAPTHSSDGSTPRPQTRAGDPNALGPDEPAPSASSSPTLVVAGGHRPAAEVRPRPAAEPGPEPATQPLAAKEVKHDPAEPKTKHEGAQQVEERLDAAREKLRRLGVNPDGMTPIQLRQAAEEAFGRKGDEFAERTAALEGAGLRPGELRVQRMELQKQIDEFLALRRDLRADLPQAEEPEKPQPNTSPPATETPESAAETSAPPAGAAENGQPPNGSRQEEEVPDTTSKIPYTPRYFNSPPIPRFEPATPPPDTVWQPDPSPTGTPAPGPTGQRPPRDDWGW</sequence>
<name>A0A386ZF12_9NOCA</name>
<feature type="compositionally biased region" description="Pro residues" evidence="1">
    <location>
        <begin position="559"/>
        <end position="588"/>
    </location>
</feature>
<dbReference type="Proteomes" id="UP000267164">
    <property type="component" value="Chromosome"/>
</dbReference>
<feature type="compositionally biased region" description="Polar residues" evidence="1">
    <location>
        <begin position="320"/>
        <end position="333"/>
    </location>
</feature>
<reference evidence="3 4" key="1">
    <citation type="submission" date="2018-09" db="EMBL/GenBank/DDBJ databases">
        <title>Nocardia yunnanensis sp. nov., an actinomycete isolated from a soil sample.</title>
        <authorList>
            <person name="Zhang J."/>
        </authorList>
    </citation>
    <scope>NUCLEOTIDE SEQUENCE [LARGE SCALE GENOMIC DNA]</scope>
    <source>
        <strain evidence="3 4">CFHS0054</strain>
    </source>
</reference>
<feature type="compositionally biased region" description="Basic and acidic residues" evidence="1">
    <location>
        <begin position="390"/>
        <end position="418"/>
    </location>
</feature>
<dbReference type="Pfam" id="PF25547">
    <property type="entry name" value="WXG100_2"/>
    <property type="match status" value="1"/>
</dbReference>
<gene>
    <name evidence="3" type="ORF">D7D52_16535</name>
</gene>
<evidence type="ECO:0000259" key="2">
    <source>
        <dbReference type="Pfam" id="PF25547"/>
    </source>
</evidence>
<dbReference type="EMBL" id="CP032568">
    <property type="protein sequence ID" value="AYF75205.1"/>
    <property type="molecule type" value="Genomic_DNA"/>
</dbReference>
<dbReference type="AlphaFoldDB" id="A0A386ZF12"/>
<evidence type="ECO:0000313" key="4">
    <source>
        <dbReference type="Proteomes" id="UP000267164"/>
    </source>
</evidence>
<dbReference type="RefSeq" id="WP_120737486.1">
    <property type="nucleotide sequence ID" value="NZ_CP032568.1"/>
</dbReference>
<feature type="region of interest" description="Disordered" evidence="1">
    <location>
        <begin position="299"/>
        <end position="433"/>
    </location>
</feature>
<feature type="region of interest" description="Disordered" evidence="1">
    <location>
        <begin position="487"/>
        <end position="601"/>
    </location>
</feature>
<evidence type="ECO:0000313" key="3">
    <source>
        <dbReference type="EMBL" id="AYF75205.1"/>
    </source>
</evidence>
<organism evidence="3 4">
    <name type="scientific">Nocardia yunnanensis</name>
    <dbReference type="NCBI Taxonomy" id="2382165"/>
    <lineage>
        <taxon>Bacteria</taxon>
        <taxon>Bacillati</taxon>
        <taxon>Actinomycetota</taxon>
        <taxon>Actinomycetes</taxon>
        <taxon>Mycobacteriales</taxon>
        <taxon>Nocardiaceae</taxon>
        <taxon>Nocardia</taxon>
    </lineage>
</organism>